<dbReference type="InterPro" id="IPR050194">
    <property type="entry name" value="Glycosyltransferase_grp1"/>
</dbReference>
<organism evidence="2 3">
    <name type="scientific">Thermoproteota archaeon</name>
    <dbReference type="NCBI Taxonomy" id="2056631"/>
    <lineage>
        <taxon>Archaea</taxon>
        <taxon>Thermoproteota</taxon>
    </lineage>
</organism>
<dbReference type="EMBL" id="QMQX01000201">
    <property type="protein sequence ID" value="RLE49626.1"/>
    <property type="molecule type" value="Genomic_DNA"/>
</dbReference>
<evidence type="ECO:0000259" key="1">
    <source>
        <dbReference type="Pfam" id="PF00534"/>
    </source>
</evidence>
<evidence type="ECO:0000313" key="2">
    <source>
        <dbReference type="EMBL" id="RLE49626.1"/>
    </source>
</evidence>
<sequence length="344" mass="38705">MKVSINSQTPPVKFSLDYSGLLEKYGVLEVPVDLSSLDKTDFQLSVGGVPRMLLQLIDKSDFEFVRWVALGPKYPPIVKVKDNLMVYFVSLDIATISGYIKFKEGIYNEAHGLAKYNIKPREYLSYAYYNWYCAQRLLRFLDDTDVYFVNDFQQLLVGGIIGPSAPVVFWYHIPFIPEIMSPRIRDFIVKSMEAYDVVIVSTKACLEGLIRAGFRGIAKQMYPFIDPEALSKVGDVQAVKDKFNIRDDDNVVLLVGRLDPMKRQDVAIRAIAKVDNAKLVLAGNGSFTSSRGGLATDKAGMWYRKLAKLARELNVEDRVVFTGYVSEEELGALYSLANVVLLTS</sequence>
<dbReference type="SUPFAM" id="SSF53756">
    <property type="entry name" value="UDP-Glycosyltransferase/glycogen phosphorylase"/>
    <property type="match status" value="1"/>
</dbReference>
<dbReference type="PANTHER" id="PTHR45947">
    <property type="entry name" value="SULFOQUINOVOSYL TRANSFERASE SQD2"/>
    <property type="match status" value="1"/>
</dbReference>
<reference evidence="2 3" key="1">
    <citation type="submission" date="2018-06" db="EMBL/GenBank/DDBJ databases">
        <title>Extensive metabolic versatility and redundancy in microbially diverse, dynamic hydrothermal sediments.</title>
        <authorList>
            <person name="Dombrowski N."/>
            <person name="Teske A."/>
            <person name="Baker B.J."/>
        </authorList>
    </citation>
    <scope>NUCLEOTIDE SEQUENCE [LARGE SCALE GENOMIC DNA]</scope>
    <source>
        <strain evidence="2">B34_G17</strain>
    </source>
</reference>
<dbReference type="InterPro" id="IPR001296">
    <property type="entry name" value="Glyco_trans_1"/>
</dbReference>
<dbReference type="Pfam" id="PF00534">
    <property type="entry name" value="Glycos_transf_1"/>
    <property type="match status" value="1"/>
</dbReference>
<name>A0A497ER84_9CREN</name>
<gene>
    <name evidence="2" type="ORF">DRJ33_08075</name>
</gene>
<accession>A0A497ER84</accession>
<dbReference type="PANTHER" id="PTHR45947:SF3">
    <property type="entry name" value="SULFOQUINOVOSYL TRANSFERASE SQD2"/>
    <property type="match status" value="1"/>
</dbReference>
<comment type="caution">
    <text evidence="2">The sequence shown here is derived from an EMBL/GenBank/DDBJ whole genome shotgun (WGS) entry which is preliminary data.</text>
</comment>
<dbReference type="AlphaFoldDB" id="A0A497ER84"/>
<feature type="non-terminal residue" evidence="2">
    <location>
        <position position="344"/>
    </location>
</feature>
<dbReference type="Proteomes" id="UP000272051">
    <property type="component" value="Unassembled WGS sequence"/>
</dbReference>
<proteinExistence type="predicted"/>
<feature type="domain" description="Glycosyl transferase family 1" evidence="1">
    <location>
        <begin position="238"/>
        <end position="344"/>
    </location>
</feature>
<dbReference type="GO" id="GO:0016757">
    <property type="term" value="F:glycosyltransferase activity"/>
    <property type="evidence" value="ECO:0007669"/>
    <property type="project" value="InterPro"/>
</dbReference>
<protein>
    <submittedName>
        <fullName evidence="2">Glycosyltransferase family 1 protein</fullName>
    </submittedName>
</protein>
<dbReference type="Gene3D" id="3.40.50.2000">
    <property type="entry name" value="Glycogen Phosphorylase B"/>
    <property type="match status" value="2"/>
</dbReference>
<evidence type="ECO:0000313" key="3">
    <source>
        <dbReference type="Proteomes" id="UP000272051"/>
    </source>
</evidence>